<evidence type="ECO:0000256" key="1">
    <source>
        <dbReference type="ARBA" id="ARBA00007068"/>
    </source>
</evidence>
<protein>
    <submittedName>
        <fullName evidence="3">P1 family peptidase</fullName>
    </submittedName>
</protein>
<dbReference type="AlphaFoldDB" id="A0A9J6RIL7"/>
<feature type="chain" id="PRO_5039902703" evidence="2">
    <location>
        <begin position="26"/>
        <end position="460"/>
    </location>
</feature>
<accession>A0A9J6RIL7</accession>
<feature type="signal peptide" evidence="2">
    <location>
        <begin position="1"/>
        <end position="25"/>
    </location>
</feature>
<proteinExistence type="inferred from homology"/>
<keyword evidence="2" id="KW-0732">Signal</keyword>
<evidence type="ECO:0000256" key="2">
    <source>
        <dbReference type="SAM" id="SignalP"/>
    </source>
</evidence>
<dbReference type="InterPro" id="IPR016117">
    <property type="entry name" value="ArgJ-like_dom_sf"/>
</dbReference>
<comment type="similarity">
    <text evidence="1">Belongs to the peptidase S58 family.</text>
</comment>
<dbReference type="Pfam" id="PF03576">
    <property type="entry name" value="Peptidase_S58"/>
    <property type="match status" value="1"/>
</dbReference>
<dbReference type="PANTHER" id="PTHR36512">
    <property type="entry name" value="D-AMINOPEPTIDASE"/>
    <property type="match status" value="1"/>
</dbReference>
<evidence type="ECO:0000313" key="4">
    <source>
        <dbReference type="Proteomes" id="UP001069090"/>
    </source>
</evidence>
<comment type="caution">
    <text evidence="3">The sequence shown here is derived from an EMBL/GenBank/DDBJ whole genome shotgun (WGS) entry which is preliminary data.</text>
</comment>
<dbReference type="EMBL" id="JAPTGG010000002">
    <property type="protein sequence ID" value="MCZ0864276.1"/>
    <property type="molecule type" value="Genomic_DNA"/>
</dbReference>
<dbReference type="Proteomes" id="UP001069090">
    <property type="component" value="Unassembled WGS sequence"/>
</dbReference>
<sequence length="460" mass="50198">MNPIKKHKLPFTLLITTLISSASWAESTKQDALYPRINQKSERNLSYDWPILKVGTGSYEEGPTGVTVFHFERKVNVAVDVRGGGPGTVNAPYMDLGYDMAELDTVVFAGGSWYGLEATTAVATALKDDGLRDGDAFSLTPNIAMSVGSIIFDFGARRLNEIYPDKRLAQSTYRAAKTGIFPLGPHGAGRSAISGGLFGCNAYSGQGGAYREIGDIKIAAFTVVNSLGAIVDRKGKMAACYPGENWPQNAAMAEVLAKYPDNLDNWDEQKQQQASSKNTTISLIVTNQKLSQAELKRLATQVHTSMARGIQPFTTIFDGDVLYAVSTAELEENTMSSAVLGTVASEVMWDAILSSIPEQPKAAIPKSNLQLNKQYLNKLTGKYTFSEFAQVEITNKRNKLYALATGIRDVFAIGRTSATELIPVSKNEFMVPGRYPLTLKFETPDQLIINPGKWQQTAYR</sequence>
<reference evidence="3 4" key="1">
    <citation type="submission" date="2022-12" db="EMBL/GenBank/DDBJ databases">
        <title>Dasania phycosphaerae sp. nov., isolated from particulate material of the south coast of Korea.</title>
        <authorList>
            <person name="Jiang Y."/>
        </authorList>
    </citation>
    <scope>NUCLEOTIDE SEQUENCE [LARGE SCALE GENOMIC DNA]</scope>
    <source>
        <strain evidence="3 4">GY-19</strain>
    </source>
</reference>
<evidence type="ECO:0000313" key="3">
    <source>
        <dbReference type="EMBL" id="MCZ0864276.1"/>
    </source>
</evidence>
<gene>
    <name evidence="3" type="ORF">O0V09_03630</name>
</gene>
<dbReference type="InterPro" id="IPR005321">
    <property type="entry name" value="Peptidase_S58_DmpA"/>
</dbReference>
<dbReference type="SUPFAM" id="SSF56266">
    <property type="entry name" value="DmpA/ArgJ-like"/>
    <property type="match status" value="1"/>
</dbReference>
<dbReference type="Gene3D" id="3.60.70.12">
    <property type="entry name" value="L-amino peptidase D-ALA esterase/amidase"/>
    <property type="match status" value="1"/>
</dbReference>
<keyword evidence="4" id="KW-1185">Reference proteome</keyword>
<dbReference type="GO" id="GO:0004177">
    <property type="term" value="F:aminopeptidase activity"/>
    <property type="evidence" value="ECO:0007669"/>
    <property type="project" value="TreeGrafter"/>
</dbReference>
<name>A0A9J6RIL7_9GAMM</name>
<organism evidence="3 4">
    <name type="scientific">Dasania phycosphaerae</name>
    <dbReference type="NCBI Taxonomy" id="2950436"/>
    <lineage>
        <taxon>Bacteria</taxon>
        <taxon>Pseudomonadati</taxon>
        <taxon>Pseudomonadota</taxon>
        <taxon>Gammaproteobacteria</taxon>
        <taxon>Cellvibrionales</taxon>
        <taxon>Spongiibacteraceae</taxon>
        <taxon>Dasania</taxon>
    </lineage>
</organism>
<dbReference type="RefSeq" id="WP_258330429.1">
    <property type="nucleotide sequence ID" value="NZ_JAPTGG010000002.1"/>
</dbReference>
<dbReference type="PANTHER" id="PTHR36512:SF3">
    <property type="entry name" value="BLR5678 PROTEIN"/>
    <property type="match status" value="1"/>
</dbReference>